<evidence type="ECO:0000313" key="1">
    <source>
        <dbReference type="EMBL" id="KKM17550.1"/>
    </source>
</evidence>
<dbReference type="AlphaFoldDB" id="A0A0F9KQ69"/>
<name>A0A0F9KQ69_9ZZZZ</name>
<gene>
    <name evidence="1" type="ORF">LCGC14_1674610</name>
</gene>
<organism evidence="1">
    <name type="scientific">marine sediment metagenome</name>
    <dbReference type="NCBI Taxonomy" id="412755"/>
    <lineage>
        <taxon>unclassified sequences</taxon>
        <taxon>metagenomes</taxon>
        <taxon>ecological metagenomes</taxon>
    </lineage>
</organism>
<dbReference type="EMBL" id="LAZR01014423">
    <property type="protein sequence ID" value="KKM17550.1"/>
    <property type="molecule type" value="Genomic_DNA"/>
</dbReference>
<protein>
    <submittedName>
        <fullName evidence="1">Uncharacterized protein</fullName>
    </submittedName>
</protein>
<proteinExistence type="predicted"/>
<accession>A0A0F9KQ69</accession>
<sequence length="85" mass="9902">MIRARIKTKMLGWLIRAQQYLVETLPSRPPSSSLTCPECGGATAHNEKYDVYFCAECDVYSEERCSDHRCQFCRNRPERPSRMRA</sequence>
<comment type="caution">
    <text evidence="1">The sequence shown here is derived from an EMBL/GenBank/DDBJ whole genome shotgun (WGS) entry which is preliminary data.</text>
</comment>
<reference evidence="1" key="1">
    <citation type="journal article" date="2015" name="Nature">
        <title>Complex archaea that bridge the gap between prokaryotes and eukaryotes.</title>
        <authorList>
            <person name="Spang A."/>
            <person name="Saw J.H."/>
            <person name="Jorgensen S.L."/>
            <person name="Zaremba-Niedzwiedzka K."/>
            <person name="Martijn J."/>
            <person name="Lind A.E."/>
            <person name="van Eijk R."/>
            <person name="Schleper C."/>
            <person name="Guy L."/>
            <person name="Ettema T.J."/>
        </authorList>
    </citation>
    <scope>NUCLEOTIDE SEQUENCE</scope>
</reference>